<evidence type="ECO:0000256" key="6">
    <source>
        <dbReference type="ARBA" id="ARBA00022485"/>
    </source>
</evidence>
<keyword evidence="8 14" id="KW-0479">Metal-binding</keyword>
<comment type="similarity">
    <text evidence="4">Belongs to the radical SAM superfamily. KamA family.</text>
</comment>
<dbReference type="InterPro" id="IPR007197">
    <property type="entry name" value="rSAM"/>
</dbReference>
<dbReference type="GO" id="GO:0046872">
    <property type="term" value="F:metal ion binding"/>
    <property type="evidence" value="ECO:0007669"/>
    <property type="project" value="UniProtKB-KW"/>
</dbReference>
<dbReference type="Pfam" id="PF13353">
    <property type="entry name" value="Fer4_12"/>
    <property type="match status" value="1"/>
</dbReference>
<keyword evidence="9 15" id="KW-0663">Pyridoxal phosphate</keyword>
<evidence type="ECO:0000256" key="2">
    <source>
        <dbReference type="ARBA" id="ARBA00001933"/>
    </source>
</evidence>
<dbReference type="PIRSF" id="PIRSF004911">
    <property type="entry name" value="DUF160"/>
    <property type="match status" value="1"/>
</dbReference>
<dbReference type="Proteomes" id="UP000630149">
    <property type="component" value="Unassembled WGS sequence"/>
</dbReference>
<evidence type="ECO:0000256" key="11">
    <source>
        <dbReference type="ARBA" id="ARBA00023014"/>
    </source>
</evidence>
<dbReference type="SUPFAM" id="SSF102114">
    <property type="entry name" value="Radical SAM enzymes"/>
    <property type="match status" value="1"/>
</dbReference>
<feature type="domain" description="Radical SAM core" evidence="16">
    <location>
        <begin position="97"/>
        <end position="328"/>
    </location>
</feature>
<evidence type="ECO:0000256" key="7">
    <source>
        <dbReference type="ARBA" id="ARBA00022691"/>
    </source>
</evidence>
<dbReference type="PROSITE" id="PS51918">
    <property type="entry name" value="RADICAL_SAM"/>
    <property type="match status" value="1"/>
</dbReference>
<evidence type="ECO:0000256" key="14">
    <source>
        <dbReference type="PIRSR" id="PIRSR004911-1"/>
    </source>
</evidence>
<evidence type="ECO:0000259" key="16">
    <source>
        <dbReference type="PROSITE" id="PS51918"/>
    </source>
</evidence>
<dbReference type="Gene3D" id="3.20.20.70">
    <property type="entry name" value="Aldolase class I"/>
    <property type="match status" value="1"/>
</dbReference>
<keyword evidence="6 14" id="KW-0004">4Fe-4S</keyword>
<dbReference type="CDD" id="cd01335">
    <property type="entry name" value="Radical_SAM"/>
    <property type="match status" value="1"/>
</dbReference>
<feature type="binding site" evidence="14">
    <location>
        <position position="111"/>
    </location>
    <ligand>
        <name>[4Fe-4S] cluster</name>
        <dbReference type="ChEBI" id="CHEBI:49883"/>
        <note>4Fe-4S-S-AdoMet</note>
    </ligand>
</feature>
<dbReference type="EMBL" id="BMOB01000016">
    <property type="protein sequence ID" value="GGI93444.1"/>
    <property type="molecule type" value="Genomic_DNA"/>
</dbReference>
<reference evidence="17" key="1">
    <citation type="journal article" date="2014" name="Int. J. Syst. Evol. Microbiol.">
        <title>Complete genome sequence of Corynebacterium casei LMG S-19264T (=DSM 44701T), isolated from a smear-ripened cheese.</title>
        <authorList>
            <consortium name="US DOE Joint Genome Institute (JGI-PGF)"/>
            <person name="Walter F."/>
            <person name="Albersmeier A."/>
            <person name="Kalinowski J."/>
            <person name="Ruckert C."/>
        </authorList>
    </citation>
    <scope>NUCLEOTIDE SEQUENCE</scope>
    <source>
        <strain evidence="17">JCM 13919</strain>
    </source>
</reference>
<evidence type="ECO:0000256" key="1">
    <source>
        <dbReference type="ARBA" id="ARBA00001352"/>
    </source>
</evidence>
<evidence type="ECO:0000256" key="9">
    <source>
        <dbReference type="ARBA" id="ARBA00022898"/>
    </source>
</evidence>
<dbReference type="NCBIfam" id="TIGR00238">
    <property type="entry name" value="KamA family radical SAM protein"/>
    <property type="match status" value="1"/>
</dbReference>
<dbReference type="GO" id="GO:0051539">
    <property type="term" value="F:4 iron, 4 sulfur cluster binding"/>
    <property type="evidence" value="ECO:0007669"/>
    <property type="project" value="UniProtKB-KW"/>
</dbReference>
<dbReference type="InterPro" id="IPR003739">
    <property type="entry name" value="Lys_aminomutase/Glu_NH3_mut"/>
</dbReference>
<proteinExistence type="inferred from homology"/>
<dbReference type="NCBIfam" id="TIGR03821">
    <property type="entry name" value="EFP_modif_epmB"/>
    <property type="match status" value="1"/>
</dbReference>
<comment type="caution">
    <text evidence="17">The sequence shown here is derived from an EMBL/GenBank/DDBJ whole genome shotgun (WGS) entry which is preliminary data.</text>
</comment>
<keyword evidence="7" id="KW-0949">S-adenosyl-L-methionine</keyword>
<evidence type="ECO:0000313" key="18">
    <source>
        <dbReference type="Proteomes" id="UP000630149"/>
    </source>
</evidence>
<dbReference type="InterPro" id="IPR058240">
    <property type="entry name" value="rSAM_sf"/>
</dbReference>
<dbReference type="SFLD" id="SFLDS00029">
    <property type="entry name" value="Radical_SAM"/>
    <property type="match status" value="1"/>
</dbReference>
<accession>A0A917K0N2</accession>
<keyword evidence="18" id="KW-1185">Reference proteome</keyword>
<evidence type="ECO:0000256" key="8">
    <source>
        <dbReference type="ARBA" id="ARBA00022723"/>
    </source>
</evidence>
<protein>
    <recommendedName>
        <fullName evidence="5">L-lysine 2,3-aminomutase</fullName>
    </recommendedName>
    <alternativeName>
        <fullName evidence="13">EF-P post-translational modification enzyme B</fullName>
    </alternativeName>
</protein>
<evidence type="ECO:0000313" key="17">
    <source>
        <dbReference type="EMBL" id="GGI93444.1"/>
    </source>
</evidence>
<dbReference type="GO" id="GO:0016853">
    <property type="term" value="F:isomerase activity"/>
    <property type="evidence" value="ECO:0007669"/>
    <property type="project" value="UniProtKB-KW"/>
</dbReference>
<evidence type="ECO:0000256" key="4">
    <source>
        <dbReference type="ARBA" id="ARBA00008703"/>
    </source>
</evidence>
<dbReference type="InterPro" id="IPR022462">
    <property type="entry name" value="EpmB"/>
</dbReference>
<dbReference type="PANTHER" id="PTHR30538">
    <property type="entry name" value="LYSINE 2,3-AMINOMUTASE-RELATED"/>
    <property type="match status" value="1"/>
</dbReference>
<comment type="catalytic activity">
    <reaction evidence="1">
        <text>L-lysine = D-beta-lysine</text>
        <dbReference type="Rhea" id="RHEA:44148"/>
        <dbReference type="ChEBI" id="CHEBI:32551"/>
        <dbReference type="ChEBI" id="CHEBI:84138"/>
    </reaction>
</comment>
<organism evidence="17 18">
    <name type="scientific">Legionella impletisoli</name>
    <dbReference type="NCBI Taxonomy" id="343510"/>
    <lineage>
        <taxon>Bacteria</taxon>
        <taxon>Pseudomonadati</taxon>
        <taxon>Pseudomonadota</taxon>
        <taxon>Gammaproteobacteria</taxon>
        <taxon>Legionellales</taxon>
        <taxon>Legionellaceae</taxon>
        <taxon>Legionella</taxon>
    </lineage>
</organism>
<keyword evidence="12" id="KW-0413">Isomerase</keyword>
<dbReference type="RefSeq" id="WP_131777475.1">
    <property type="nucleotide sequence ID" value="NZ_BMOB01000016.1"/>
</dbReference>
<keyword evidence="10" id="KW-0408">Iron</keyword>
<feature type="binding site" evidence="14">
    <location>
        <position position="118"/>
    </location>
    <ligand>
        <name>[4Fe-4S] cluster</name>
        <dbReference type="ChEBI" id="CHEBI:49883"/>
        <note>4Fe-4S-S-AdoMet</note>
    </ligand>
</feature>
<evidence type="ECO:0000256" key="10">
    <source>
        <dbReference type="ARBA" id="ARBA00023004"/>
    </source>
</evidence>
<evidence type="ECO:0000256" key="15">
    <source>
        <dbReference type="PIRSR" id="PIRSR603739-50"/>
    </source>
</evidence>
<dbReference type="OrthoDB" id="9770937at2"/>
<feature type="modified residue" description="N6-(pyridoxal phosphate)lysine" evidence="15">
    <location>
        <position position="323"/>
    </location>
</feature>
<name>A0A917K0N2_9GAMM</name>
<dbReference type="AlphaFoldDB" id="A0A917K0N2"/>
<comment type="cofactor">
    <cofactor evidence="3">
        <name>[4Fe-4S] cluster</name>
        <dbReference type="ChEBI" id="CHEBI:49883"/>
    </cofactor>
</comment>
<evidence type="ECO:0000256" key="13">
    <source>
        <dbReference type="ARBA" id="ARBA00030756"/>
    </source>
</evidence>
<gene>
    <name evidence="17" type="ORF">GCM10007966_22520</name>
</gene>
<evidence type="ECO:0000256" key="5">
    <source>
        <dbReference type="ARBA" id="ARBA00022363"/>
    </source>
</evidence>
<dbReference type="SFLD" id="SFLDG01070">
    <property type="entry name" value="PLP-dependent"/>
    <property type="match status" value="1"/>
</dbReference>
<reference evidence="17" key="2">
    <citation type="submission" date="2020-09" db="EMBL/GenBank/DDBJ databases">
        <authorList>
            <person name="Sun Q."/>
            <person name="Ohkuma M."/>
        </authorList>
    </citation>
    <scope>NUCLEOTIDE SEQUENCE</scope>
    <source>
        <strain evidence="17">JCM 13919</strain>
    </source>
</reference>
<dbReference type="PANTHER" id="PTHR30538:SF1">
    <property type="entry name" value="L-LYSINE 2,3-AMINOMUTASE"/>
    <property type="match status" value="1"/>
</dbReference>
<feature type="binding site" evidence="14">
    <location>
        <position position="115"/>
    </location>
    <ligand>
        <name>[4Fe-4S] cluster</name>
        <dbReference type="ChEBI" id="CHEBI:49883"/>
        <note>4Fe-4S-S-AdoMet</note>
    </ligand>
</feature>
<keyword evidence="11 14" id="KW-0411">Iron-sulfur</keyword>
<dbReference type="InterPro" id="IPR013785">
    <property type="entry name" value="Aldolase_TIM"/>
</dbReference>
<comment type="cofactor">
    <cofactor evidence="2 15">
        <name>pyridoxal 5'-phosphate</name>
        <dbReference type="ChEBI" id="CHEBI:597326"/>
    </cofactor>
</comment>
<evidence type="ECO:0000256" key="3">
    <source>
        <dbReference type="ARBA" id="ARBA00001966"/>
    </source>
</evidence>
<dbReference type="SFLD" id="SFLDF00314">
    <property type="entry name" value="L-lysine_2_3-aminomutase_(yjeK"/>
    <property type="match status" value="1"/>
</dbReference>
<evidence type="ECO:0000256" key="12">
    <source>
        <dbReference type="ARBA" id="ARBA00023235"/>
    </source>
</evidence>
<sequence length="328" mass="36801">MRDTKASWQKILAQGFSSARELLAFLELPESLASQNAEKQFQTRVPRGFANLMQRENPNDPLLRQVLALHDEGQVTEGYTEDPLLEKAFNTQAGLIHKYHGRVLLTLVGACAINCRYCFRRHFPYEENNPGREGWNDVFSYIAADKSLSEVILSGGDPLLANDTVLSYILSGLEAIPHVRTVRIHTRIPVVLPERIDSNLIELLKRSSLTKVIVLHSNHPNELDDRVAFVCQDLRAISCHLLNQSVLLAGVNDDEITLAALSRRLFECGVMPYYLHLLDKVKGAAHFEVTLTTAQKLYKALQALLPGYLVPRLACEIPAEKHKTLVGF</sequence>